<evidence type="ECO:0000256" key="1">
    <source>
        <dbReference type="ARBA" id="ARBA00010112"/>
    </source>
</evidence>
<name>A0A0V0XJF7_TRIPS</name>
<protein>
    <submittedName>
        <fullName evidence="2">Transthyretin-like protein 46</fullName>
    </submittedName>
</protein>
<accession>A0A0V0XJF7</accession>
<evidence type="ECO:0000313" key="3">
    <source>
        <dbReference type="Proteomes" id="UP000054815"/>
    </source>
</evidence>
<reference evidence="2 3" key="1">
    <citation type="submission" date="2015-01" db="EMBL/GenBank/DDBJ databases">
        <title>Evolution of Trichinella species and genotypes.</title>
        <authorList>
            <person name="Korhonen P.K."/>
            <person name="Edoardo P."/>
            <person name="Giuseppe L.R."/>
            <person name="Gasser R.B."/>
        </authorList>
    </citation>
    <scope>NUCLEOTIDE SEQUENCE [LARGE SCALE GENOMIC DNA]</scope>
    <source>
        <strain evidence="2">ISS141</strain>
    </source>
</reference>
<dbReference type="EMBL" id="JYDU01000250">
    <property type="protein sequence ID" value="KRX88124.1"/>
    <property type="molecule type" value="Genomic_DNA"/>
</dbReference>
<evidence type="ECO:0000313" key="2">
    <source>
        <dbReference type="EMBL" id="KRX88124.1"/>
    </source>
</evidence>
<dbReference type="Pfam" id="PF01060">
    <property type="entry name" value="TTR-52"/>
    <property type="match status" value="1"/>
</dbReference>
<gene>
    <name evidence="2" type="primary">ttr-46</name>
    <name evidence="2" type="ORF">T4E_10237</name>
</gene>
<comment type="similarity">
    <text evidence="1">Belongs to the nematode transthyretin-like family.</text>
</comment>
<sequence>MASTTTTSSQSQTTKRKALFPVSVRKRKKMLTSGALKLALCTIVLMQILSNAHAKPQCITVRGKVTCGSQPVETPIFIQLVDEDIGFSDDWMDECYASKTGVFQLHGCASDPFGKTIDPKLRIYHSCKGESRRRTVTIPKEAVKSGDYVVNGVINLSEESNEDVKHKYDLPHCSELNTSTGKPK</sequence>
<dbReference type="PANTHER" id="PTHR21700">
    <property type="entry name" value="TRANSTHYRETIN-LIKE FAMILY PROTEIN-RELATED"/>
    <property type="match status" value="1"/>
</dbReference>
<dbReference type="GO" id="GO:0009986">
    <property type="term" value="C:cell surface"/>
    <property type="evidence" value="ECO:0007669"/>
    <property type="project" value="InterPro"/>
</dbReference>
<dbReference type="STRING" id="6337.A0A0V0XJF7"/>
<dbReference type="Gene3D" id="2.60.40.3330">
    <property type="match status" value="1"/>
</dbReference>
<comment type="caution">
    <text evidence="2">The sequence shown here is derived from an EMBL/GenBank/DDBJ whole genome shotgun (WGS) entry which is preliminary data.</text>
</comment>
<organism evidence="2 3">
    <name type="scientific">Trichinella pseudospiralis</name>
    <name type="common">Parasitic roundworm</name>
    <dbReference type="NCBI Taxonomy" id="6337"/>
    <lineage>
        <taxon>Eukaryota</taxon>
        <taxon>Metazoa</taxon>
        <taxon>Ecdysozoa</taxon>
        <taxon>Nematoda</taxon>
        <taxon>Enoplea</taxon>
        <taxon>Dorylaimia</taxon>
        <taxon>Trichinellida</taxon>
        <taxon>Trichinellidae</taxon>
        <taxon>Trichinella</taxon>
    </lineage>
</organism>
<dbReference type="InterPro" id="IPR001534">
    <property type="entry name" value="Transthyretin-like"/>
</dbReference>
<dbReference type="AlphaFoldDB" id="A0A0V0XJF7"/>
<proteinExistence type="inferred from homology"/>
<dbReference type="Proteomes" id="UP000054815">
    <property type="component" value="Unassembled WGS sequence"/>
</dbReference>
<dbReference type="InterPro" id="IPR038479">
    <property type="entry name" value="Transthyretin-like_sf"/>
</dbReference>